<dbReference type="AlphaFoldDB" id="A0AA35M7A9"/>
<dbReference type="SUPFAM" id="SSF51556">
    <property type="entry name" value="Metallo-dependent hydrolases"/>
    <property type="match status" value="1"/>
</dbReference>
<organism evidence="2 3">
    <name type="scientific">Clonostachys chloroleuca</name>
    <dbReference type="NCBI Taxonomy" id="1926264"/>
    <lineage>
        <taxon>Eukaryota</taxon>
        <taxon>Fungi</taxon>
        <taxon>Dikarya</taxon>
        <taxon>Ascomycota</taxon>
        <taxon>Pezizomycotina</taxon>
        <taxon>Sordariomycetes</taxon>
        <taxon>Hypocreomycetidae</taxon>
        <taxon>Hypocreales</taxon>
        <taxon>Bionectriaceae</taxon>
        <taxon>Clonostachys</taxon>
    </lineage>
</organism>
<dbReference type="GO" id="GO:0016787">
    <property type="term" value="F:hydrolase activity"/>
    <property type="evidence" value="ECO:0007669"/>
    <property type="project" value="InterPro"/>
</dbReference>
<name>A0AA35M7A9_9HYPO</name>
<evidence type="ECO:0000259" key="1">
    <source>
        <dbReference type="Pfam" id="PF04909"/>
    </source>
</evidence>
<feature type="domain" description="Amidohydrolase-related" evidence="1">
    <location>
        <begin position="15"/>
        <end position="139"/>
    </location>
</feature>
<dbReference type="InterPro" id="IPR052358">
    <property type="entry name" value="Aro_Compnd_Degr_Hydrolases"/>
</dbReference>
<sequence>MDAIQSIEDFIPSLGVQIVFDHIGIPDIPVQNSAKSYNLSDIAGFDSMVWLLQKNVAWVKISGPYWISNVQGPIYHELDPLILELFRAAPSRLVYASDWPHTRFKGLDIKPWTSYLLDLTKGQEKVRDGLFRDNAIVLWQAGDNQLKY</sequence>
<evidence type="ECO:0000313" key="2">
    <source>
        <dbReference type="EMBL" id="CAI6091871.1"/>
    </source>
</evidence>
<keyword evidence="3" id="KW-1185">Reference proteome</keyword>
<proteinExistence type="predicted"/>
<gene>
    <name evidence="2" type="ORF">CCHLO57077_00006019</name>
</gene>
<dbReference type="Pfam" id="PF04909">
    <property type="entry name" value="Amidohydro_2"/>
    <property type="match status" value="1"/>
</dbReference>
<dbReference type="InterPro" id="IPR032466">
    <property type="entry name" value="Metal_Hydrolase"/>
</dbReference>
<accession>A0AA35M7A9</accession>
<comment type="caution">
    <text evidence="2">The sequence shown here is derived from an EMBL/GenBank/DDBJ whole genome shotgun (WGS) entry which is preliminary data.</text>
</comment>
<dbReference type="Gene3D" id="3.20.20.140">
    <property type="entry name" value="Metal-dependent hydrolases"/>
    <property type="match status" value="1"/>
</dbReference>
<dbReference type="PANTHER" id="PTHR35563:SF2">
    <property type="entry name" value="BARREL METAL-DEPENDENT HYDROLASE, PUTATIVE (AFU_ORTHOLOGUE AFUA_1G16240)-RELATED"/>
    <property type="match status" value="1"/>
</dbReference>
<protein>
    <recommendedName>
        <fullName evidence="1">Amidohydrolase-related domain-containing protein</fullName>
    </recommendedName>
</protein>
<dbReference type="InterPro" id="IPR006680">
    <property type="entry name" value="Amidohydro-rel"/>
</dbReference>
<dbReference type="Proteomes" id="UP001160390">
    <property type="component" value="Unassembled WGS sequence"/>
</dbReference>
<dbReference type="PANTHER" id="PTHR35563">
    <property type="entry name" value="BARREL METAL-DEPENDENT HYDROLASE, PUTATIVE (AFU_ORTHOLOGUE AFUA_1G16240)-RELATED"/>
    <property type="match status" value="1"/>
</dbReference>
<reference evidence="2" key="1">
    <citation type="submission" date="2023-01" db="EMBL/GenBank/DDBJ databases">
        <authorList>
            <person name="Piombo E."/>
        </authorList>
    </citation>
    <scope>NUCLEOTIDE SEQUENCE</scope>
</reference>
<evidence type="ECO:0000313" key="3">
    <source>
        <dbReference type="Proteomes" id="UP001160390"/>
    </source>
</evidence>
<dbReference type="EMBL" id="CABFNP030001195">
    <property type="protein sequence ID" value="CAI6091871.1"/>
    <property type="molecule type" value="Genomic_DNA"/>
</dbReference>